<dbReference type="InterPro" id="IPR001223">
    <property type="entry name" value="Glyco_hydro18_cat"/>
</dbReference>
<proteinExistence type="predicted"/>
<dbReference type="InterPro" id="IPR017853">
    <property type="entry name" value="GH"/>
</dbReference>
<feature type="domain" description="LysM" evidence="1">
    <location>
        <begin position="2"/>
        <end position="46"/>
    </location>
</feature>
<dbReference type="SUPFAM" id="SSF54106">
    <property type="entry name" value="LysM domain"/>
    <property type="match status" value="2"/>
</dbReference>
<organism evidence="3 4">
    <name type="scientific">Anaeromicropila herbilytica</name>
    <dbReference type="NCBI Taxonomy" id="2785025"/>
    <lineage>
        <taxon>Bacteria</taxon>
        <taxon>Bacillati</taxon>
        <taxon>Bacillota</taxon>
        <taxon>Clostridia</taxon>
        <taxon>Lachnospirales</taxon>
        <taxon>Lachnospiraceae</taxon>
        <taxon>Anaeromicropila</taxon>
    </lineage>
</organism>
<dbReference type="Gene3D" id="3.10.350.10">
    <property type="entry name" value="LysM domain"/>
    <property type="match status" value="2"/>
</dbReference>
<evidence type="ECO:0000313" key="4">
    <source>
        <dbReference type="Proteomes" id="UP000595897"/>
    </source>
</evidence>
<dbReference type="GO" id="GO:0012505">
    <property type="term" value="C:endomembrane system"/>
    <property type="evidence" value="ECO:0007669"/>
    <property type="project" value="TreeGrafter"/>
</dbReference>
<dbReference type="Pfam" id="PF00704">
    <property type="entry name" value="Glyco_hydro_18"/>
    <property type="match status" value="1"/>
</dbReference>
<accession>A0A7R7EN02</accession>
<feature type="domain" description="GH18" evidence="2">
    <location>
        <begin position="102"/>
        <end position="426"/>
    </location>
</feature>
<dbReference type="InterPro" id="IPR029070">
    <property type="entry name" value="Chitinase_insertion_sf"/>
</dbReference>
<dbReference type="PANTHER" id="PTHR46066:SF2">
    <property type="entry name" value="CHITINASE DOMAIN-CONTAINING PROTEIN 1"/>
    <property type="match status" value="1"/>
</dbReference>
<dbReference type="Gene3D" id="3.10.50.10">
    <property type="match status" value="1"/>
</dbReference>
<dbReference type="RefSeq" id="WP_271712936.1">
    <property type="nucleotide sequence ID" value="NZ_AP024169.1"/>
</dbReference>
<evidence type="ECO:0000313" key="3">
    <source>
        <dbReference type="EMBL" id="BCN31845.1"/>
    </source>
</evidence>
<dbReference type="SUPFAM" id="SSF51445">
    <property type="entry name" value="(Trans)glycosidases"/>
    <property type="match status" value="1"/>
</dbReference>
<dbReference type="KEGG" id="ahb:bsdtb5_31400"/>
<sequence>MEIYVVQPGDSIELIAKKYSISVERLISDNGLTNPYTLVSGQTIVILYPKKSYTVMPGDTLASIANTNGISIMELTRNNPFLYDRNYIYPGESLVINYNSDKNIVVNGFAYTFINLDILKRALPYLTYLSIFNYRIAENTKITNYGNDTDLIKIAKDYNTIPLLMISAFSQTGELDLDYIYQLLLNENKQDKLVNDMLQIVKSKNYSGINAIISHITESNQNLYLNVLTKLSKALKKEGYLFILTIEPNLQKSNDQVVYEKLDYQSISKIVDRIVFFQNLWVINRQPPAPVSDISLIRNFIQYVTSIIPPNMISIGEPLLGYDWLLPFTPGLSYANSLSLDSAITLAYNQQVAIQFDDESQTPYFNYITSNVGFPENHVVWFIDARSIKALDDVIAEYDLAGSGIWNLMIYNQQLWSIINARFYIVKMPII</sequence>
<name>A0A7R7EN02_9FIRM</name>
<dbReference type="SMART" id="SM00257">
    <property type="entry name" value="LysM"/>
    <property type="match status" value="2"/>
</dbReference>
<dbReference type="CDD" id="cd00118">
    <property type="entry name" value="LysM"/>
    <property type="match status" value="2"/>
</dbReference>
<dbReference type="Gene3D" id="3.20.20.80">
    <property type="entry name" value="Glycosidases"/>
    <property type="match status" value="1"/>
</dbReference>
<dbReference type="GO" id="GO:0070492">
    <property type="term" value="F:oligosaccharide binding"/>
    <property type="evidence" value="ECO:0007669"/>
    <property type="project" value="TreeGrafter"/>
</dbReference>
<dbReference type="PROSITE" id="PS51782">
    <property type="entry name" value="LYSM"/>
    <property type="match status" value="2"/>
</dbReference>
<dbReference type="InterPro" id="IPR036779">
    <property type="entry name" value="LysM_dom_sf"/>
</dbReference>
<dbReference type="PANTHER" id="PTHR46066">
    <property type="entry name" value="CHITINASE DOMAIN-CONTAINING PROTEIN 1 FAMILY MEMBER"/>
    <property type="match status" value="1"/>
</dbReference>
<dbReference type="GO" id="GO:0005975">
    <property type="term" value="P:carbohydrate metabolic process"/>
    <property type="evidence" value="ECO:0007669"/>
    <property type="project" value="InterPro"/>
</dbReference>
<dbReference type="PROSITE" id="PS51910">
    <property type="entry name" value="GH18_2"/>
    <property type="match status" value="1"/>
</dbReference>
<dbReference type="Proteomes" id="UP000595897">
    <property type="component" value="Chromosome"/>
</dbReference>
<protein>
    <submittedName>
        <fullName evidence="3">Germination protein</fullName>
    </submittedName>
</protein>
<feature type="domain" description="LysM" evidence="1">
    <location>
        <begin position="51"/>
        <end position="96"/>
    </location>
</feature>
<dbReference type="Pfam" id="PF01476">
    <property type="entry name" value="LysM"/>
    <property type="match status" value="2"/>
</dbReference>
<evidence type="ECO:0000259" key="1">
    <source>
        <dbReference type="PROSITE" id="PS51782"/>
    </source>
</evidence>
<evidence type="ECO:0000259" key="2">
    <source>
        <dbReference type="PROSITE" id="PS51910"/>
    </source>
</evidence>
<reference evidence="3 4" key="1">
    <citation type="submission" date="2020-11" db="EMBL/GenBank/DDBJ databases">
        <title>Draft genome sequencing of a Lachnospiraceae strain isolated from anoxic soil subjected to BSD treatment.</title>
        <authorList>
            <person name="Uek A."/>
            <person name="Tonouchi A."/>
        </authorList>
    </citation>
    <scope>NUCLEOTIDE SEQUENCE [LARGE SCALE GENOMIC DNA]</scope>
    <source>
        <strain evidence="3 4">TB5</strain>
    </source>
</reference>
<gene>
    <name evidence="3" type="ORF">bsdtb5_31400</name>
</gene>
<dbReference type="InterPro" id="IPR018392">
    <property type="entry name" value="LysM"/>
</dbReference>
<dbReference type="EMBL" id="AP024169">
    <property type="protein sequence ID" value="BCN31845.1"/>
    <property type="molecule type" value="Genomic_DNA"/>
</dbReference>
<keyword evidence="4" id="KW-1185">Reference proteome</keyword>
<dbReference type="AlphaFoldDB" id="A0A7R7EN02"/>